<dbReference type="AlphaFoldDB" id="A0A1W1X579"/>
<evidence type="ECO:0000256" key="2">
    <source>
        <dbReference type="SAM" id="SignalP"/>
    </source>
</evidence>
<sequence>MQASKRWLGAGLIALAGSAGAAPSTEDLQKQIQALQQAVDALKQQLQTQADDAKVVAAGTPAGEVATKQDIDGIRTDLENYKYDQQRNRDTKTALTKRGMTLGGTVQVRAGTQSQQTSAGTTSPSDVRHASFDIPLVQLNINGSLFRDYS</sequence>
<feature type="coiled-coil region" evidence="1">
    <location>
        <begin position="25"/>
        <end position="52"/>
    </location>
</feature>
<keyword evidence="4" id="KW-1185">Reference proteome</keyword>
<reference evidence="3 4" key="1">
    <citation type="submission" date="2017-04" db="EMBL/GenBank/DDBJ databases">
        <authorList>
            <person name="Afonso C.L."/>
            <person name="Miller P.J."/>
            <person name="Scott M.A."/>
            <person name="Spackman E."/>
            <person name="Goraichik I."/>
            <person name="Dimitrov K.M."/>
            <person name="Suarez D.L."/>
            <person name="Swayne D.E."/>
        </authorList>
    </citation>
    <scope>NUCLEOTIDE SEQUENCE [LARGE SCALE GENOMIC DNA]</scope>
    <source>
        <strain evidence="3 4">DSM 23236</strain>
    </source>
</reference>
<dbReference type="Proteomes" id="UP000192761">
    <property type="component" value="Unassembled WGS sequence"/>
</dbReference>
<feature type="signal peptide" evidence="2">
    <location>
        <begin position="1"/>
        <end position="21"/>
    </location>
</feature>
<dbReference type="EMBL" id="FWXD01000003">
    <property type="protein sequence ID" value="SMC18990.1"/>
    <property type="molecule type" value="Genomic_DNA"/>
</dbReference>
<name>A0A1W1X579_9NEIS</name>
<feature type="non-terminal residue" evidence="3">
    <location>
        <position position="150"/>
    </location>
</feature>
<dbReference type="STRING" id="1121001.SAMN02745857_00616"/>
<evidence type="ECO:0000313" key="3">
    <source>
        <dbReference type="EMBL" id="SMC18990.1"/>
    </source>
</evidence>
<evidence type="ECO:0000256" key="1">
    <source>
        <dbReference type="SAM" id="Coils"/>
    </source>
</evidence>
<feature type="chain" id="PRO_5012709552" evidence="2">
    <location>
        <begin position="22"/>
        <end position="150"/>
    </location>
</feature>
<protein>
    <submittedName>
        <fullName evidence="3">Uncharacterized protein</fullName>
    </submittedName>
</protein>
<keyword evidence="2" id="KW-0732">Signal</keyword>
<proteinExistence type="predicted"/>
<accession>A0A1W1X579</accession>
<keyword evidence="1" id="KW-0175">Coiled coil</keyword>
<evidence type="ECO:0000313" key="4">
    <source>
        <dbReference type="Proteomes" id="UP000192761"/>
    </source>
</evidence>
<organism evidence="3 4">
    <name type="scientific">Andreprevotia lacus DSM 23236</name>
    <dbReference type="NCBI Taxonomy" id="1121001"/>
    <lineage>
        <taxon>Bacteria</taxon>
        <taxon>Pseudomonadati</taxon>
        <taxon>Pseudomonadota</taxon>
        <taxon>Betaproteobacteria</taxon>
        <taxon>Neisseriales</taxon>
        <taxon>Chitinibacteraceae</taxon>
        <taxon>Andreprevotia</taxon>
    </lineage>
</organism>
<dbReference type="RefSeq" id="WP_217806973.1">
    <property type="nucleotide sequence ID" value="NZ_FWXD01000003.1"/>
</dbReference>
<gene>
    <name evidence="3" type="ORF">SAMN02745857_00616</name>
</gene>